<name>A0A7J7LA09_9MAGN</name>
<evidence type="ECO:0000256" key="1">
    <source>
        <dbReference type="SAM" id="MobiDB-lite"/>
    </source>
</evidence>
<feature type="region of interest" description="Disordered" evidence="1">
    <location>
        <begin position="68"/>
        <end position="97"/>
    </location>
</feature>
<sequence>MATLQFKDDYDSMKVGLREFDSSWTWQANEFRATGTVTVSCSQVPQVLSMGHYHQSLASIDASVKSSLEKRLRSPRQRRGIEKSSLESEADWSPPKWRDLWGRRSSDHPSCSQVRCICHLALHGLDDGLLRSGRAETRLHR</sequence>
<comment type="caution">
    <text evidence="2">The sequence shown here is derived from an EMBL/GenBank/DDBJ whole genome shotgun (WGS) entry which is preliminary data.</text>
</comment>
<proteinExistence type="predicted"/>
<keyword evidence="3" id="KW-1185">Reference proteome</keyword>
<dbReference type="EMBL" id="JACGCM010002469">
    <property type="protein sequence ID" value="KAF6139491.1"/>
    <property type="molecule type" value="Genomic_DNA"/>
</dbReference>
<evidence type="ECO:0000313" key="3">
    <source>
        <dbReference type="Proteomes" id="UP000541444"/>
    </source>
</evidence>
<gene>
    <name evidence="2" type="ORF">GIB67_005128</name>
</gene>
<accession>A0A7J7LA09</accession>
<reference evidence="2 3" key="1">
    <citation type="journal article" date="2020" name="IScience">
        <title>Genome Sequencing of the Endangered Kingdonia uniflora (Circaeasteraceae, Ranunculales) Reveals Potential Mechanisms of Evolutionary Specialization.</title>
        <authorList>
            <person name="Sun Y."/>
            <person name="Deng T."/>
            <person name="Zhang A."/>
            <person name="Moore M.J."/>
            <person name="Landis J.B."/>
            <person name="Lin N."/>
            <person name="Zhang H."/>
            <person name="Zhang X."/>
            <person name="Huang J."/>
            <person name="Zhang X."/>
            <person name="Sun H."/>
            <person name="Wang H."/>
        </authorList>
    </citation>
    <scope>NUCLEOTIDE SEQUENCE [LARGE SCALE GENOMIC DNA]</scope>
    <source>
        <strain evidence="2">TB1705</strain>
        <tissue evidence="2">Leaf</tissue>
    </source>
</reference>
<evidence type="ECO:0000313" key="2">
    <source>
        <dbReference type="EMBL" id="KAF6139491.1"/>
    </source>
</evidence>
<organism evidence="2 3">
    <name type="scientific">Kingdonia uniflora</name>
    <dbReference type="NCBI Taxonomy" id="39325"/>
    <lineage>
        <taxon>Eukaryota</taxon>
        <taxon>Viridiplantae</taxon>
        <taxon>Streptophyta</taxon>
        <taxon>Embryophyta</taxon>
        <taxon>Tracheophyta</taxon>
        <taxon>Spermatophyta</taxon>
        <taxon>Magnoliopsida</taxon>
        <taxon>Ranunculales</taxon>
        <taxon>Circaeasteraceae</taxon>
        <taxon>Kingdonia</taxon>
    </lineage>
</organism>
<protein>
    <submittedName>
        <fullName evidence="2">Uncharacterized protein</fullName>
    </submittedName>
</protein>
<dbReference type="Proteomes" id="UP000541444">
    <property type="component" value="Unassembled WGS sequence"/>
</dbReference>
<dbReference type="AlphaFoldDB" id="A0A7J7LA09"/>